<evidence type="ECO:0000313" key="3">
    <source>
        <dbReference type="Proteomes" id="UP001597452"/>
    </source>
</evidence>
<organism evidence="2 3">
    <name type="scientific">Piscibacillus salipiscarius</name>
    <dbReference type="NCBI Taxonomy" id="299480"/>
    <lineage>
        <taxon>Bacteria</taxon>
        <taxon>Bacillati</taxon>
        <taxon>Bacillota</taxon>
        <taxon>Bacilli</taxon>
        <taxon>Bacillales</taxon>
        <taxon>Bacillaceae</taxon>
        <taxon>Piscibacillus</taxon>
    </lineage>
</organism>
<dbReference type="Pfam" id="PF14146">
    <property type="entry name" value="DUF4305"/>
    <property type="match status" value="1"/>
</dbReference>
<name>A0ABW5Q862_9BACI</name>
<feature type="transmembrane region" description="Helical" evidence="1">
    <location>
        <begin position="30"/>
        <end position="55"/>
    </location>
</feature>
<dbReference type="RefSeq" id="WP_054752673.1">
    <property type="nucleotide sequence ID" value="NZ_JBHUMZ010000013.1"/>
</dbReference>
<evidence type="ECO:0000256" key="1">
    <source>
        <dbReference type="SAM" id="Phobius"/>
    </source>
</evidence>
<reference evidence="3" key="1">
    <citation type="journal article" date="2019" name="Int. J. Syst. Evol. Microbiol.">
        <title>The Global Catalogue of Microorganisms (GCM) 10K type strain sequencing project: providing services to taxonomists for standard genome sequencing and annotation.</title>
        <authorList>
            <consortium name="The Broad Institute Genomics Platform"/>
            <consortium name="The Broad Institute Genome Sequencing Center for Infectious Disease"/>
            <person name="Wu L."/>
            <person name="Ma J."/>
        </authorList>
    </citation>
    <scope>NUCLEOTIDE SEQUENCE [LARGE SCALE GENOMIC DNA]</scope>
    <source>
        <strain evidence="3">TISTR 1571</strain>
    </source>
</reference>
<comment type="caution">
    <text evidence="2">The sequence shown here is derived from an EMBL/GenBank/DDBJ whole genome shotgun (WGS) entry which is preliminary data.</text>
</comment>
<feature type="transmembrane region" description="Helical" evidence="1">
    <location>
        <begin position="7"/>
        <end position="24"/>
    </location>
</feature>
<dbReference type="EMBL" id="JBHUMZ010000013">
    <property type="protein sequence ID" value="MFD2638026.1"/>
    <property type="molecule type" value="Genomic_DNA"/>
</dbReference>
<protein>
    <submittedName>
        <fullName evidence="2">YdiK family protein</fullName>
    </submittedName>
</protein>
<keyword evidence="3" id="KW-1185">Reference proteome</keyword>
<proteinExistence type="predicted"/>
<gene>
    <name evidence="2" type="ORF">ACFSW4_03980</name>
</gene>
<keyword evidence="1" id="KW-1133">Transmembrane helix</keyword>
<sequence>MRASPYFLATMYFLMGLAFVYLALQYADDTIWNFATIIFTIVATFDIGVAIRILTRYFIYKRLNKKE</sequence>
<dbReference type="Proteomes" id="UP001597452">
    <property type="component" value="Unassembled WGS sequence"/>
</dbReference>
<accession>A0ABW5Q862</accession>
<keyword evidence="1" id="KW-0472">Membrane</keyword>
<dbReference type="InterPro" id="IPR025426">
    <property type="entry name" value="DUF4305"/>
</dbReference>
<keyword evidence="1" id="KW-0812">Transmembrane</keyword>
<evidence type="ECO:0000313" key="2">
    <source>
        <dbReference type="EMBL" id="MFD2638026.1"/>
    </source>
</evidence>